<comment type="caution">
    <text evidence="1">The sequence shown here is derived from an EMBL/GenBank/DDBJ whole genome shotgun (WGS) entry which is preliminary data.</text>
</comment>
<evidence type="ECO:0000313" key="2">
    <source>
        <dbReference type="Proteomes" id="UP001431783"/>
    </source>
</evidence>
<protein>
    <recommendedName>
        <fullName evidence="3">Ankyrin repeat protein</fullName>
    </recommendedName>
</protein>
<dbReference type="EMBL" id="JARQZJ010000065">
    <property type="protein sequence ID" value="KAK9880425.1"/>
    <property type="molecule type" value="Genomic_DNA"/>
</dbReference>
<gene>
    <name evidence="1" type="ORF">WA026_011672</name>
</gene>
<dbReference type="SUPFAM" id="SSF48403">
    <property type="entry name" value="Ankyrin repeat"/>
    <property type="match status" value="1"/>
</dbReference>
<organism evidence="1 2">
    <name type="scientific">Henosepilachna vigintioctopunctata</name>
    <dbReference type="NCBI Taxonomy" id="420089"/>
    <lineage>
        <taxon>Eukaryota</taxon>
        <taxon>Metazoa</taxon>
        <taxon>Ecdysozoa</taxon>
        <taxon>Arthropoda</taxon>
        <taxon>Hexapoda</taxon>
        <taxon>Insecta</taxon>
        <taxon>Pterygota</taxon>
        <taxon>Neoptera</taxon>
        <taxon>Endopterygota</taxon>
        <taxon>Coleoptera</taxon>
        <taxon>Polyphaga</taxon>
        <taxon>Cucujiformia</taxon>
        <taxon>Coccinelloidea</taxon>
        <taxon>Coccinellidae</taxon>
        <taxon>Epilachninae</taxon>
        <taxon>Epilachnini</taxon>
        <taxon>Henosepilachna</taxon>
    </lineage>
</organism>
<evidence type="ECO:0008006" key="3">
    <source>
        <dbReference type="Google" id="ProtNLM"/>
    </source>
</evidence>
<keyword evidence="2" id="KW-1185">Reference proteome</keyword>
<name>A0AAW1UH54_9CUCU</name>
<reference evidence="1 2" key="1">
    <citation type="submission" date="2023-03" db="EMBL/GenBank/DDBJ databases">
        <title>Genome insight into feeding habits of ladybird beetles.</title>
        <authorList>
            <person name="Li H.-S."/>
            <person name="Huang Y.-H."/>
            <person name="Pang H."/>
        </authorList>
    </citation>
    <scope>NUCLEOTIDE SEQUENCE [LARGE SCALE GENOMIC DNA]</scope>
    <source>
        <strain evidence="1">SYSU_2023b</strain>
        <tissue evidence="1">Whole body</tissue>
    </source>
</reference>
<sequence>MKRRDKVKRYALVLLEYKANVNAKNIFDNTPPRGAIEKGFKNIIPILLKNGASIKIENSHGFSPLEFAFKRQTKFKGHIDEIDSII</sequence>
<dbReference type="InterPro" id="IPR036770">
    <property type="entry name" value="Ankyrin_rpt-contain_sf"/>
</dbReference>
<evidence type="ECO:0000313" key="1">
    <source>
        <dbReference type="EMBL" id="KAK9880425.1"/>
    </source>
</evidence>
<accession>A0AAW1UH54</accession>
<dbReference type="AlphaFoldDB" id="A0AAW1UH54"/>
<dbReference type="Proteomes" id="UP001431783">
    <property type="component" value="Unassembled WGS sequence"/>
</dbReference>
<dbReference type="Gene3D" id="1.25.40.20">
    <property type="entry name" value="Ankyrin repeat-containing domain"/>
    <property type="match status" value="1"/>
</dbReference>
<proteinExistence type="predicted"/>